<organism evidence="1 2">
    <name type="scientific">Rugosimonospora africana</name>
    <dbReference type="NCBI Taxonomy" id="556532"/>
    <lineage>
        <taxon>Bacteria</taxon>
        <taxon>Bacillati</taxon>
        <taxon>Actinomycetota</taxon>
        <taxon>Actinomycetes</taxon>
        <taxon>Micromonosporales</taxon>
        <taxon>Micromonosporaceae</taxon>
        <taxon>Rugosimonospora</taxon>
    </lineage>
</organism>
<dbReference type="AlphaFoldDB" id="A0A8J3VNY9"/>
<gene>
    <name evidence="1" type="ORF">Raf01_08900</name>
</gene>
<sequence length="56" mass="5456">MGSGVGVRELLVVAGLATAGLILAAVAALSPWYSAPPATRTPIVTVIDPGGVADGR</sequence>
<dbReference type="Proteomes" id="UP000642748">
    <property type="component" value="Unassembled WGS sequence"/>
</dbReference>
<keyword evidence="2" id="KW-1185">Reference proteome</keyword>
<accession>A0A8J3VNY9</accession>
<dbReference type="RefSeq" id="WP_203916421.1">
    <property type="nucleotide sequence ID" value="NZ_BONZ01000009.1"/>
</dbReference>
<comment type="caution">
    <text evidence="1">The sequence shown here is derived from an EMBL/GenBank/DDBJ whole genome shotgun (WGS) entry which is preliminary data.</text>
</comment>
<name>A0A8J3VNY9_9ACTN</name>
<evidence type="ECO:0000313" key="1">
    <source>
        <dbReference type="EMBL" id="GIH12718.1"/>
    </source>
</evidence>
<protein>
    <submittedName>
        <fullName evidence="1">Uncharacterized protein</fullName>
    </submittedName>
</protein>
<dbReference type="EMBL" id="BONZ01000009">
    <property type="protein sequence ID" value="GIH12718.1"/>
    <property type="molecule type" value="Genomic_DNA"/>
</dbReference>
<proteinExistence type="predicted"/>
<reference evidence="1" key="1">
    <citation type="submission" date="2021-01" db="EMBL/GenBank/DDBJ databases">
        <title>Whole genome shotgun sequence of Rugosimonospora africana NBRC 104875.</title>
        <authorList>
            <person name="Komaki H."/>
            <person name="Tamura T."/>
        </authorList>
    </citation>
    <scope>NUCLEOTIDE SEQUENCE</scope>
    <source>
        <strain evidence="1">NBRC 104875</strain>
    </source>
</reference>
<evidence type="ECO:0000313" key="2">
    <source>
        <dbReference type="Proteomes" id="UP000642748"/>
    </source>
</evidence>